<dbReference type="SUPFAM" id="SSF51735">
    <property type="entry name" value="NAD(P)-binding Rossmann-fold domains"/>
    <property type="match status" value="1"/>
</dbReference>
<feature type="region of interest" description="Disordered" evidence="2">
    <location>
        <begin position="1"/>
        <end position="68"/>
    </location>
</feature>
<dbReference type="PANTHER" id="PTHR12286:SF5">
    <property type="entry name" value="SACCHAROPINE DEHYDROGENASE-LIKE OXIDOREDUCTASE"/>
    <property type="match status" value="1"/>
</dbReference>
<feature type="transmembrane region" description="Helical" evidence="3">
    <location>
        <begin position="347"/>
        <end position="371"/>
    </location>
</feature>
<dbReference type="GO" id="GO:0009247">
    <property type="term" value="P:glycolipid biosynthetic process"/>
    <property type="evidence" value="ECO:0007669"/>
    <property type="project" value="TreeGrafter"/>
</dbReference>
<evidence type="ECO:0000256" key="2">
    <source>
        <dbReference type="SAM" id="MobiDB-lite"/>
    </source>
</evidence>
<keyword evidence="3" id="KW-0472">Membrane</keyword>
<keyword evidence="3" id="KW-0812">Transmembrane</keyword>
<keyword evidence="6" id="KW-1185">Reference proteome</keyword>
<feature type="compositionally biased region" description="Basic and acidic residues" evidence="2">
    <location>
        <begin position="25"/>
        <end position="46"/>
    </location>
</feature>
<evidence type="ECO:0000313" key="5">
    <source>
        <dbReference type="EMBL" id="ROT78414.1"/>
    </source>
</evidence>
<gene>
    <name evidence="5" type="ORF">C7M84_002867</name>
</gene>
<dbReference type="InterPro" id="IPR005097">
    <property type="entry name" value="Sacchrp_dh_NADP-bd"/>
</dbReference>
<comment type="caution">
    <text evidence="5">The sequence shown here is derived from an EMBL/GenBank/DDBJ whole genome shotgun (WGS) entry which is preliminary data.</text>
</comment>
<evidence type="ECO:0000313" key="6">
    <source>
        <dbReference type="Proteomes" id="UP000283509"/>
    </source>
</evidence>
<dbReference type="Proteomes" id="UP000283509">
    <property type="component" value="Unassembled WGS sequence"/>
</dbReference>
<dbReference type="Gene3D" id="3.40.50.720">
    <property type="entry name" value="NAD(P)-binding Rossmann-like Domain"/>
    <property type="match status" value="1"/>
</dbReference>
<dbReference type="PANTHER" id="PTHR12286">
    <property type="entry name" value="SACCHAROPINE DEHYDROGENASE-LIKE OXIDOREDUCTASE"/>
    <property type="match status" value="1"/>
</dbReference>
<accession>A0A3R7P8G0</accession>
<dbReference type="InterPro" id="IPR051276">
    <property type="entry name" value="Saccharopine_DH-like_oxidrdct"/>
</dbReference>
<keyword evidence="3" id="KW-1133">Transmembrane helix</keyword>
<dbReference type="OrthoDB" id="10268090at2759"/>
<dbReference type="FunFam" id="3.40.50.720:FF:000178">
    <property type="entry name" value="Saccharopine dehydrogenase-like oxidoreductase"/>
    <property type="match status" value="1"/>
</dbReference>
<evidence type="ECO:0000256" key="3">
    <source>
        <dbReference type="SAM" id="Phobius"/>
    </source>
</evidence>
<dbReference type="Pfam" id="PF03435">
    <property type="entry name" value="Sacchrp_dh_NADP"/>
    <property type="match status" value="1"/>
</dbReference>
<dbReference type="GO" id="GO:0005811">
    <property type="term" value="C:lipid droplet"/>
    <property type="evidence" value="ECO:0007669"/>
    <property type="project" value="TreeGrafter"/>
</dbReference>
<feature type="compositionally biased region" description="Basic and acidic residues" evidence="2">
    <location>
        <begin position="1"/>
        <end position="12"/>
    </location>
</feature>
<dbReference type="GO" id="GO:0005886">
    <property type="term" value="C:plasma membrane"/>
    <property type="evidence" value="ECO:0007669"/>
    <property type="project" value="TreeGrafter"/>
</dbReference>
<feature type="domain" description="Saccharopine dehydrogenase NADP binding" evidence="4">
    <location>
        <begin position="86"/>
        <end position="219"/>
    </location>
</feature>
<reference evidence="5 6" key="2">
    <citation type="submission" date="2019-01" db="EMBL/GenBank/DDBJ databases">
        <title>The decoding of complex shrimp genome reveals the adaptation for benthos swimmer, frequently molting mechanism and breeding impact on genome.</title>
        <authorList>
            <person name="Sun Y."/>
            <person name="Gao Y."/>
            <person name="Yu Y."/>
        </authorList>
    </citation>
    <scope>NUCLEOTIDE SEQUENCE [LARGE SCALE GENOMIC DNA]</scope>
    <source>
        <tissue evidence="5">Muscle</tissue>
    </source>
</reference>
<organism evidence="5 6">
    <name type="scientific">Penaeus vannamei</name>
    <name type="common">Whiteleg shrimp</name>
    <name type="synonym">Litopenaeus vannamei</name>
    <dbReference type="NCBI Taxonomy" id="6689"/>
    <lineage>
        <taxon>Eukaryota</taxon>
        <taxon>Metazoa</taxon>
        <taxon>Ecdysozoa</taxon>
        <taxon>Arthropoda</taxon>
        <taxon>Crustacea</taxon>
        <taxon>Multicrustacea</taxon>
        <taxon>Malacostraca</taxon>
        <taxon>Eumalacostraca</taxon>
        <taxon>Eucarida</taxon>
        <taxon>Decapoda</taxon>
        <taxon>Dendrobranchiata</taxon>
        <taxon>Penaeoidea</taxon>
        <taxon>Penaeidae</taxon>
        <taxon>Penaeus</taxon>
    </lineage>
</organism>
<sequence length="500" mass="54925">MEGERRQKEKGGGKGGGRRGGKGRGMQEWEKGKGRVEGEGSKRSAECDSPLPLRKFPRRGGESSLISPDFEKRKLPGMAGGTYDLVVFGATGYTGQFVAEEVARIADKNPDLKFAYAGRSKEKLEKTLMMARANTKLELADVPLITADVSDEESLLSMANQAKVVINCVGPYRFYGEKVVKACIEGGADHVDISGEPQYLETMQLKYAKEAEEKGVHIVGACGFDSVPADLGTLFLQDSFEGDVNSVEMVVSLHDESSGNAPINFTTMECAIHGLAHSSELKTIRKDLFSTQLPKPCFKPEPRGKLFFSEEAGRWCLPNMASDRSVVMRSQRCNFELEKRRPVQFSAFFGISSLSTAIFGIVFGVLFYVMASISFTRSLLLKYPEFFTFGLFSRKGPKREDLVNMKFCVTLTGKGWEKKIEDPEQQHTDPPTVSKTVTVVGPDPGYFGTATIVSQCALTVLQEKDKLPKSGGVFPPGAAFVKTTLRSRLEDNGISFKVKE</sequence>
<comment type="similarity">
    <text evidence="1">Belongs to the saccharopine dehydrogenase family.</text>
</comment>
<name>A0A3R7P8G0_PENVA</name>
<dbReference type="AlphaFoldDB" id="A0A3R7P8G0"/>
<protein>
    <recommendedName>
        <fullName evidence="4">Saccharopine dehydrogenase NADP binding domain-containing protein</fullName>
    </recommendedName>
</protein>
<proteinExistence type="inferred from homology"/>
<evidence type="ECO:0000256" key="1">
    <source>
        <dbReference type="ARBA" id="ARBA00038048"/>
    </source>
</evidence>
<reference evidence="5 6" key="1">
    <citation type="submission" date="2018-04" db="EMBL/GenBank/DDBJ databases">
        <authorList>
            <person name="Zhang X."/>
            <person name="Yuan J."/>
            <person name="Li F."/>
            <person name="Xiang J."/>
        </authorList>
    </citation>
    <scope>NUCLEOTIDE SEQUENCE [LARGE SCALE GENOMIC DNA]</scope>
    <source>
        <tissue evidence="5">Muscle</tissue>
    </source>
</reference>
<dbReference type="GO" id="GO:0005739">
    <property type="term" value="C:mitochondrion"/>
    <property type="evidence" value="ECO:0007669"/>
    <property type="project" value="TreeGrafter"/>
</dbReference>
<dbReference type="EMBL" id="QCYY01001386">
    <property type="protein sequence ID" value="ROT78414.1"/>
    <property type="molecule type" value="Genomic_DNA"/>
</dbReference>
<evidence type="ECO:0000259" key="4">
    <source>
        <dbReference type="Pfam" id="PF03435"/>
    </source>
</evidence>
<dbReference type="InterPro" id="IPR036291">
    <property type="entry name" value="NAD(P)-bd_dom_sf"/>
</dbReference>